<dbReference type="InterPro" id="IPR041300">
    <property type="entry name" value="CxC7"/>
</dbReference>
<name>A0A6P8ULP3_GYMAC</name>
<proteinExistence type="predicted"/>
<sequence>MTHTLYFPSKVQFQKSDMCFILELPNCLLSDLLMEVVLQEGDKAYSSLTLVCTTFRDTMSTVSFRRGAHFRWLESVATWSLFSASYKQDFNVMYTMDTCRGCLEPYKNCKPGYVGKGKRGELQGIYSDDQHPGYCSPFFLAGIAPAGLRREAATLALARKAQKYDWHILHNTTITPAPPSRLKSRHPYNKAAQEMLNSTSEDISRDAWLAAAWKQEWDSAGPSRIHRYIWDPGDGAIGGDNLPRRQWTTLNRLRTASAVTLSRPLSI</sequence>
<organism evidence="2 3">
    <name type="scientific">Gymnodraco acuticeps</name>
    <name type="common">Antarctic dragonfish</name>
    <dbReference type="NCBI Taxonomy" id="8218"/>
    <lineage>
        <taxon>Eukaryota</taxon>
        <taxon>Metazoa</taxon>
        <taxon>Chordata</taxon>
        <taxon>Craniata</taxon>
        <taxon>Vertebrata</taxon>
        <taxon>Euteleostomi</taxon>
        <taxon>Actinopterygii</taxon>
        <taxon>Neopterygii</taxon>
        <taxon>Teleostei</taxon>
        <taxon>Neoteleostei</taxon>
        <taxon>Acanthomorphata</taxon>
        <taxon>Eupercaria</taxon>
        <taxon>Perciformes</taxon>
        <taxon>Notothenioidei</taxon>
        <taxon>Bathydraconidae</taxon>
        <taxon>Gymnodraco</taxon>
    </lineage>
</organism>
<evidence type="ECO:0000259" key="1">
    <source>
        <dbReference type="Pfam" id="PF18866"/>
    </source>
</evidence>
<dbReference type="OrthoDB" id="8951552at2759"/>
<dbReference type="RefSeq" id="XP_034077276.1">
    <property type="nucleotide sequence ID" value="XM_034221385.1"/>
</dbReference>
<accession>A0A6P8ULP3</accession>
<protein>
    <submittedName>
        <fullName evidence="3">Uncharacterized protein LOC117549453</fullName>
    </submittedName>
</protein>
<dbReference type="Pfam" id="PF18866">
    <property type="entry name" value="CxC7"/>
    <property type="match status" value="1"/>
</dbReference>
<feature type="domain" description="CxC7-like cysteine cluster associated with KDZ transposases" evidence="1">
    <location>
        <begin position="79"/>
        <end position="135"/>
    </location>
</feature>
<dbReference type="GeneID" id="117549453"/>
<gene>
    <name evidence="3" type="primary">LOC117549453</name>
</gene>
<dbReference type="Proteomes" id="UP000515161">
    <property type="component" value="Unplaced"/>
</dbReference>
<evidence type="ECO:0000313" key="2">
    <source>
        <dbReference type="Proteomes" id="UP000515161"/>
    </source>
</evidence>
<keyword evidence="2" id="KW-1185">Reference proteome</keyword>
<dbReference type="AlphaFoldDB" id="A0A6P8ULP3"/>
<dbReference type="KEGG" id="gacu:117549453"/>
<reference evidence="3" key="1">
    <citation type="submission" date="2025-08" db="UniProtKB">
        <authorList>
            <consortium name="RefSeq"/>
        </authorList>
    </citation>
    <scope>IDENTIFICATION</scope>
</reference>
<evidence type="ECO:0000313" key="3">
    <source>
        <dbReference type="RefSeq" id="XP_034077276.1"/>
    </source>
</evidence>
<dbReference type="InParanoid" id="A0A6P8ULP3"/>